<dbReference type="RefSeq" id="WP_106126903.1">
    <property type="nucleotide sequence ID" value="NZ_PVZG01000005.1"/>
</dbReference>
<dbReference type="OrthoDB" id="9800864at2"/>
<dbReference type="AlphaFoldDB" id="A0A2T0SA09"/>
<dbReference type="Proteomes" id="UP000239209">
    <property type="component" value="Unassembled WGS sequence"/>
</dbReference>
<dbReference type="EMBL" id="PVZG01000005">
    <property type="protein sequence ID" value="PRY30264.1"/>
    <property type="molecule type" value="Genomic_DNA"/>
</dbReference>
<sequence>MTPAPTIDELPTDWWTAAECAAYLGITRSTWAAYVARDQAPAPERTFGRSPAWRPATVKTWAANRPRRGK</sequence>
<comment type="caution">
    <text evidence="1">The sequence shown here is derived from an EMBL/GenBank/DDBJ whole genome shotgun (WGS) entry which is preliminary data.</text>
</comment>
<proteinExistence type="predicted"/>
<name>A0A2T0SA09_9ACTN</name>
<organism evidence="1 2">
    <name type="scientific">Pseudosporangium ferrugineum</name>
    <dbReference type="NCBI Taxonomy" id="439699"/>
    <lineage>
        <taxon>Bacteria</taxon>
        <taxon>Bacillati</taxon>
        <taxon>Actinomycetota</taxon>
        <taxon>Actinomycetes</taxon>
        <taxon>Micromonosporales</taxon>
        <taxon>Micromonosporaceae</taxon>
        <taxon>Pseudosporangium</taxon>
    </lineage>
</organism>
<evidence type="ECO:0008006" key="3">
    <source>
        <dbReference type="Google" id="ProtNLM"/>
    </source>
</evidence>
<keyword evidence="2" id="KW-1185">Reference proteome</keyword>
<evidence type="ECO:0000313" key="1">
    <source>
        <dbReference type="EMBL" id="PRY30264.1"/>
    </source>
</evidence>
<evidence type="ECO:0000313" key="2">
    <source>
        <dbReference type="Proteomes" id="UP000239209"/>
    </source>
</evidence>
<accession>A0A2T0SA09</accession>
<protein>
    <recommendedName>
        <fullName evidence="3">AlpA family transcriptional regulator</fullName>
    </recommendedName>
</protein>
<reference evidence="1 2" key="1">
    <citation type="submission" date="2018-03" db="EMBL/GenBank/DDBJ databases">
        <title>Genomic Encyclopedia of Archaeal and Bacterial Type Strains, Phase II (KMG-II): from individual species to whole genera.</title>
        <authorList>
            <person name="Goeker M."/>
        </authorList>
    </citation>
    <scope>NUCLEOTIDE SEQUENCE [LARGE SCALE GENOMIC DNA]</scope>
    <source>
        <strain evidence="1 2">DSM 45348</strain>
    </source>
</reference>
<gene>
    <name evidence="1" type="ORF">CLV70_105434</name>
</gene>